<sequence>MKTGTIILSAGNSSRLGKPKQLIPYNGTTLLQNIVDIALEATKGPVLLVEGAGTYHLKPHRRLIKVVNYNWERGMGSSLKLGLNTLINQEKITNVLVLLSDQPMVSKTLIQSLILKKSENHQPIVASFYQNMPGVPAIFDQSVFQKLRSIPDKVGAKKLLLSHTEQLSLVRFDAGNIDIDSPEDLRALINSDWKHFKG</sequence>
<dbReference type="InterPro" id="IPR029044">
    <property type="entry name" value="Nucleotide-diphossugar_trans"/>
</dbReference>
<dbReference type="InterPro" id="IPR025877">
    <property type="entry name" value="MobA-like_NTP_Trfase"/>
</dbReference>
<evidence type="ECO:0000313" key="2">
    <source>
        <dbReference type="EMBL" id="AEL28562.1"/>
    </source>
</evidence>
<dbReference type="SUPFAM" id="SSF53448">
    <property type="entry name" value="Nucleotide-diphospho-sugar transferases"/>
    <property type="match status" value="1"/>
</dbReference>
<dbReference type="PANTHER" id="PTHR43777:SF1">
    <property type="entry name" value="MOLYBDENUM COFACTOR CYTIDYLYLTRANSFERASE"/>
    <property type="match status" value="1"/>
</dbReference>
<dbReference type="KEGG" id="cmr:Cycma_4877"/>
<dbReference type="GO" id="GO:0016779">
    <property type="term" value="F:nucleotidyltransferase activity"/>
    <property type="evidence" value="ECO:0007669"/>
    <property type="project" value="UniProtKB-ARBA"/>
</dbReference>
<dbReference type="Proteomes" id="UP000001635">
    <property type="component" value="Chromosome"/>
</dbReference>
<proteinExistence type="predicted"/>
<dbReference type="STRING" id="880070.Cycma_4877"/>
<gene>
    <name evidence="2" type="ordered locus">Cycma_4877</name>
</gene>
<dbReference type="Pfam" id="PF12804">
    <property type="entry name" value="NTP_transf_3"/>
    <property type="match status" value="1"/>
</dbReference>
<evidence type="ECO:0000259" key="1">
    <source>
        <dbReference type="Pfam" id="PF12804"/>
    </source>
</evidence>
<dbReference type="eggNOG" id="COG2068">
    <property type="taxonomic scope" value="Bacteria"/>
</dbReference>
<dbReference type="Gene3D" id="3.90.550.10">
    <property type="entry name" value="Spore Coat Polysaccharide Biosynthesis Protein SpsA, Chain A"/>
    <property type="match status" value="1"/>
</dbReference>
<dbReference type="HOGENOM" id="CLU_061980_2_0_10"/>
<name>G0J6P7_CYCMS</name>
<keyword evidence="3" id="KW-1185">Reference proteome</keyword>
<dbReference type="RefSeq" id="WP_014022842.1">
    <property type="nucleotide sequence ID" value="NC_015914.1"/>
</dbReference>
<feature type="domain" description="MobA-like NTP transferase" evidence="1">
    <location>
        <begin position="6"/>
        <end position="163"/>
    </location>
</feature>
<dbReference type="OrthoDB" id="9779263at2"/>
<accession>G0J6P7</accession>
<dbReference type="PANTHER" id="PTHR43777">
    <property type="entry name" value="MOLYBDENUM COFACTOR CYTIDYLYLTRANSFERASE"/>
    <property type="match status" value="1"/>
</dbReference>
<evidence type="ECO:0000313" key="3">
    <source>
        <dbReference type="Proteomes" id="UP000001635"/>
    </source>
</evidence>
<reference evidence="3" key="1">
    <citation type="submission" date="2011-07" db="EMBL/GenBank/DDBJ databases">
        <title>The complete genome of Cyclobacterium marinum DSM 745.</title>
        <authorList>
            <person name="Lucas S."/>
            <person name="Han J."/>
            <person name="Lapidus A."/>
            <person name="Bruce D."/>
            <person name="Goodwin L."/>
            <person name="Pitluck S."/>
            <person name="Peters L."/>
            <person name="Kyrpides N."/>
            <person name="Mavromatis K."/>
            <person name="Ivanova N."/>
            <person name="Ovchinnikova G."/>
            <person name="Chertkov O."/>
            <person name="Detter J.C."/>
            <person name="Tapia R."/>
            <person name="Han C."/>
            <person name="Land M."/>
            <person name="Hauser L."/>
            <person name="Markowitz V."/>
            <person name="Cheng J.-F."/>
            <person name="Hugenholtz P."/>
            <person name="Woyke T."/>
            <person name="Wu D."/>
            <person name="Tindall B."/>
            <person name="Schuetze A."/>
            <person name="Brambilla E."/>
            <person name="Klenk H.-P."/>
            <person name="Eisen J.A."/>
        </authorList>
    </citation>
    <scope>NUCLEOTIDE SEQUENCE [LARGE SCALE GENOMIC DNA]</scope>
    <source>
        <strain evidence="3">ATCC 25205 / DSM 745 / LMG 13164 / NCIMB 1802</strain>
    </source>
</reference>
<dbReference type="AlphaFoldDB" id="G0J6P7"/>
<protein>
    <recommendedName>
        <fullName evidence="1">MobA-like NTP transferase domain-containing protein</fullName>
    </recommendedName>
</protein>
<dbReference type="CDD" id="cd04182">
    <property type="entry name" value="GT_2_like_f"/>
    <property type="match status" value="1"/>
</dbReference>
<dbReference type="EMBL" id="CP002955">
    <property type="protein sequence ID" value="AEL28562.1"/>
    <property type="molecule type" value="Genomic_DNA"/>
</dbReference>
<organism evidence="2 3">
    <name type="scientific">Cyclobacterium marinum (strain ATCC 25205 / DSM 745 / LMG 13164 / NCIMB 1802)</name>
    <name type="common">Flectobacillus marinus</name>
    <dbReference type="NCBI Taxonomy" id="880070"/>
    <lineage>
        <taxon>Bacteria</taxon>
        <taxon>Pseudomonadati</taxon>
        <taxon>Bacteroidota</taxon>
        <taxon>Cytophagia</taxon>
        <taxon>Cytophagales</taxon>
        <taxon>Cyclobacteriaceae</taxon>
        <taxon>Cyclobacterium</taxon>
    </lineage>
</organism>